<sequence>MPALLRSPSRLYKVVSVTEAVTWTGLLIGLFLKYVTETTELAVSVFGMLHGIVFIAYCLTTVAIAIDQRWSFGRLVAGLASSIPPLLTLWFDWYAERRGLLASQWRLVQESPVRPLERPLAWLVRNPVRGLATGVASVAALTVIALLVGPPVGG</sequence>
<keyword evidence="2" id="KW-1003">Cell membrane</keyword>
<evidence type="ECO:0000313" key="8">
    <source>
        <dbReference type="EMBL" id="GLJ70117.1"/>
    </source>
</evidence>
<gene>
    <name evidence="8" type="ORF">GCM10017579_41530</name>
</gene>
<evidence type="ECO:0000256" key="6">
    <source>
        <dbReference type="SAM" id="Phobius"/>
    </source>
</evidence>
<evidence type="ECO:0000256" key="4">
    <source>
        <dbReference type="ARBA" id="ARBA00022989"/>
    </source>
</evidence>
<dbReference type="InterPro" id="IPR023845">
    <property type="entry name" value="DUF3817_TM"/>
</dbReference>
<dbReference type="NCBIfam" id="TIGR03954">
    <property type="entry name" value="integ_memb_HG"/>
    <property type="match status" value="1"/>
</dbReference>
<protein>
    <submittedName>
        <fullName evidence="8">Membrane protein</fullName>
    </submittedName>
</protein>
<evidence type="ECO:0000313" key="9">
    <source>
        <dbReference type="Proteomes" id="UP001142292"/>
    </source>
</evidence>
<reference evidence="8" key="2">
    <citation type="submission" date="2023-01" db="EMBL/GenBank/DDBJ databases">
        <authorList>
            <person name="Sun Q."/>
            <person name="Evtushenko L."/>
        </authorList>
    </citation>
    <scope>NUCLEOTIDE SEQUENCE</scope>
    <source>
        <strain evidence="8">VKM Ac-1246</strain>
    </source>
</reference>
<comment type="subcellular location">
    <subcellularLocation>
        <location evidence="1">Cell membrane</location>
        <topology evidence="1">Multi-pass membrane protein</topology>
    </subcellularLocation>
</comment>
<feature type="transmembrane region" description="Helical" evidence="6">
    <location>
        <begin position="41"/>
        <end position="65"/>
    </location>
</feature>
<evidence type="ECO:0000256" key="3">
    <source>
        <dbReference type="ARBA" id="ARBA00022692"/>
    </source>
</evidence>
<feature type="transmembrane region" description="Helical" evidence="6">
    <location>
        <begin position="72"/>
        <end position="91"/>
    </location>
</feature>
<comment type="caution">
    <text evidence="8">The sequence shown here is derived from an EMBL/GenBank/DDBJ whole genome shotgun (WGS) entry which is preliminary data.</text>
</comment>
<dbReference type="Proteomes" id="UP001142292">
    <property type="component" value="Unassembled WGS sequence"/>
</dbReference>
<feature type="transmembrane region" description="Helical" evidence="6">
    <location>
        <begin position="128"/>
        <end position="148"/>
    </location>
</feature>
<evidence type="ECO:0000256" key="1">
    <source>
        <dbReference type="ARBA" id="ARBA00004651"/>
    </source>
</evidence>
<evidence type="ECO:0000256" key="2">
    <source>
        <dbReference type="ARBA" id="ARBA00022475"/>
    </source>
</evidence>
<dbReference type="PANTHER" id="PTHR40077">
    <property type="entry name" value="MEMBRANE PROTEIN-RELATED"/>
    <property type="match status" value="1"/>
</dbReference>
<dbReference type="EMBL" id="BSEL01000010">
    <property type="protein sequence ID" value="GLJ70117.1"/>
    <property type="molecule type" value="Genomic_DNA"/>
</dbReference>
<evidence type="ECO:0000256" key="5">
    <source>
        <dbReference type="ARBA" id="ARBA00023136"/>
    </source>
</evidence>
<keyword evidence="3 6" id="KW-0812">Transmembrane</keyword>
<keyword evidence="5 6" id="KW-0472">Membrane</keyword>
<feature type="transmembrane region" description="Helical" evidence="6">
    <location>
        <begin position="12"/>
        <end position="35"/>
    </location>
</feature>
<reference evidence="8" key="1">
    <citation type="journal article" date="2014" name="Int. J. Syst. Evol. Microbiol.">
        <title>Complete genome of a new Firmicutes species belonging to the dominant human colonic microbiota ('Ruminococcus bicirculans') reveals two chromosomes and a selective capacity to utilize plant glucans.</title>
        <authorList>
            <consortium name="NISC Comparative Sequencing Program"/>
            <person name="Wegmann U."/>
            <person name="Louis P."/>
            <person name="Goesmann A."/>
            <person name="Henrissat B."/>
            <person name="Duncan S.H."/>
            <person name="Flint H.J."/>
        </authorList>
    </citation>
    <scope>NUCLEOTIDE SEQUENCE</scope>
    <source>
        <strain evidence="8">VKM Ac-1246</strain>
    </source>
</reference>
<evidence type="ECO:0000259" key="7">
    <source>
        <dbReference type="Pfam" id="PF12823"/>
    </source>
</evidence>
<name>A0ABQ5T0Z2_9ACTN</name>
<proteinExistence type="predicted"/>
<accession>A0ABQ5T0Z2</accession>
<organism evidence="8 9">
    <name type="scientific">Nocardioides luteus</name>
    <dbReference type="NCBI Taxonomy" id="1844"/>
    <lineage>
        <taxon>Bacteria</taxon>
        <taxon>Bacillati</taxon>
        <taxon>Actinomycetota</taxon>
        <taxon>Actinomycetes</taxon>
        <taxon>Propionibacteriales</taxon>
        <taxon>Nocardioidaceae</taxon>
        <taxon>Nocardioides</taxon>
    </lineage>
</organism>
<dbReference type="RefSeq" id="WP_229787721.1">
    <property type="nucleotide sequence ID" value="NZ_BMRK01000007.1"/>
</dbReference>
<dbReference type="Pfam" id="PF12823">
    <property type="entry name" value="DUF3817"/>
    <property type="match status" value="1"/>
</dbReference>
<dbReference type="PANTHER" id="PTHR40077:SF1">
    <property type="entry name" value="MEMBRANE PROTEIN"/>
    <property type="match status" value="1"/>
</dbReference>
<feature type="domain" description="DUF3817" evidence="7">
    <location>
        <begin position="10"/>
        <end position="96"/>
    </location>
</feature>
<keyword evidence="9" id="KW-1185">Reference proteome</keyword>
<keyword evidence="4 6" id="KW-1133">Transmembrane helix</keyword>